<dbReference type="Proteomes" id="UP001280581">
    <property type="component" value="Unassembled WGS sequence"/>
</dbReference>
<feature type="domain" description="Lipoxygenase" evidence="8">
    <location>
        <begin position="182"/>
        <end position="310"/>
    </location>
</feature>
<dbReference type="InterPro" id="IPR036226">
    <property type="entry name" value="LipOase_C_sf"/>
</dbReference>
<feature type="domain" description="Lipoxygenase" evidence="8">
    <location>
        <begin position="342"/>
        <end position="452"/>
    </location>
</feature>
<sequence>MPRLALLSLLLACGTVNAAVLNLRQSDSNGTLPVGIPQKADNVESRKQEVAYRHDSFLYNVSQIGNAAAFPMGKLGEERVARAWDQWQVDRNLITNEIQKDVMKLKQAIGAHNGSLASLDDYATVLYKDQWINASPLKPALGSLTNYTLDSFFGGERLVRPYTLHKAAEDECNLIDISDDDAKNIAGLTVNELQEADRLFAVDHSYQADQETYVPSQFNDKYGAPVSALFYIDEEGDLLPLGIRTNVGANLTYTPLDKKDDWLLAKMMFNVADQFHNQIFHLTATHNVGEALHEAAMRTLSDNHPVMAVLDRLNYQAYSARPCRNFVTKNWPTYGAFEPNYLQNDFQARGLVDASGKHPFKTFPFWDDASEIVRIQRTFFTSLVDTYYDCDDSVATDYEVTAWFDEVRRGPTGPEVEAQGLTPVQSFPAKPSKKVLVDVLTHNAWLQIAHHSLNAGDPVRGSLTLPFHPGGLYKPVPEAKGVESVVPFLPNATASVTYIGFLASFNRPHYRTMEPPRTLAHAYSGEDFLKRFGEKEVHDAAEEYLKAMTPTISEGWNRQSQHSIPTMSSHTEKKRHSNTNMPANALREQIPVVAAQHEEDDSGSPTPGASWSDDAFHDDEEGGWTPVFPKKWGQKKKDPTAGKEDAAVKEAAAQLIALSTAGITDVESSKAGSSVAAVEDQSAAEVEAVAEDQHIAESPVVAEDQHEAASDGKAEDQHAAKSTATIEKKEQIVVRVVGKNHKRNQKRKNKKRGTAKKRVKHLVEDVANDDHKEEIPSTHVENSAGDVHEAKTSPTPAGNTCEDVATLEDVSPDVDAKDELCSEQPRSSIREAESSPTKISVTDDDVAKLDASSDVVATAELCSEDIVISTRETESSPTEVGDINGDVAQFDASSDEIIVPETDSEPACASDEDYTIIAESQKLLRADSMMGDMPPNSDPSEMSGADPTEELCATNEDDEVFLSVEETIVSNKKQARNARRNQKRSLAKKNKKAAIESTAVVSHLSIAEGHKLVAAFFAGVVFDFFVTYMLGFWVRG</sequence>
<dbReference type="EMBL" id="WVTA01000002">
    <property type="protein sequence ID" value="KAK3215941.1"/>
    <property type="molecule type" value="Genomic_DNA"/>
</dbReference>
<feature type="region of interest" description="Disordered" evidence="5">
    <location>
        <begin position="701"/>
        <end position="758"/>
    </location>
</feature>
<feature type="compositionally biased region" description="Polar residues" evidence="5">
    <location>
        <begin position="556"/>
        <end position="569"/>
    </location>
</feature>
<evidence type="ECO:0000256" key="1">
    <source>
        <dbReference type="ARBA" id="ARBA00021175"/>
    </source>
</evidence>
<accession>A0AAN6M7U7</accession>
<dbReference type="GO" id="GO:0046872">
    <property type="term" value="F:metal ion binding"/>
    <property type="evidence" value="ECO:0007669"/>
    <property type="project" value="UniProtKB-KW"/>
</dbReference>
<evidence type="ECO:0000256" key="4">
    <source>
        <dbReference type="ARBA" id="ARBA00023002"/>
    </source>
</evidence>
<name>A0AAN6M7U7_9PLEO</name>
<dbReference type="InterPro" id="IPR013819">
    <property type="entry name" value="LipOase_C"/>
</dbReference>
<dbReference type="InterPro" id="IPR000907">
    <property type="entry name" value="LipOase"/>
</dbReference>
<keyword evidence="10" id="KW-1185">Reference proteome</keyword>
<evidence type="ECO:0000256" key="6">
    <source>
        <dbReference type="SAM" id="Phobius"/>
    </source>
</evidence>
<evidence type="ECO:0000313" key="10">
    <source>
        <dbReference type="Proteomes" id="UP001280581"/>
    </source>
</evidence>
<feature type="compositionally biased region" description="Basic and acidic residues" evidence="5">
    <location>
        <begin position="635"/>
        <end position="645"/>
    </location>
</feature>
<feature type="compositionally biased region" description="Basic and acidic residues" evidence="5">
    <location>
        <begin position="703"/>
        <end position="719"/>
    </location>
</feature>
<keyword evidence="6" id="KW-0472">Membrane</keyword>
<dbReference type="Gene3D" id="1.20.245.10">
    <property type="entry name" value="Lipoxygenase-1, Domain 5"/>
    <property type="match status" value="1"/>
</dbReference>
<proteinExistence type="predicted"/>
<feature type="compositionally biased region" description="Basic residues" evidence="5">
    <location>
        <begin position="738"/>
        <end position="758"/>
    </location>
</feature>
<keyword evidence="2" id="KW-0479">Metal-binding</keyword>
<dbReference type="GO" id="GO:0043651">
    <property type="term" value="P:linoleic acid metabolic process"/>
    <property type="evidence" value="ECO:0007669"/>
    <property type="project" value="UniProtKB-ARBA"/>
</dbReference>
<feature type="transmembrane region" description="Helical" evidence="6">
    <location>
        <begin position="1012"/>
        <end position="1034"/>
    </location>
</feature>
<keyword evidence="7" id="KW-0732">Signal</keyword>
<feature type="chain" id="PRO_5042816889" description="Manganese lipoxygenase" evidence="7">
    <location>
        <begin position="19"/>
        <end position="1036"/>
    </location>
</feature>
<evidence type="ECO:0000256" key="7">
    <source>
        <dbReference type="SAM" id="SignalP"/>
    </source>
</evidence>
<keyword evidence="6" id="KW-1133">Transmembrane helix</keyword>
<dbReference type="GO" id="GO:0034440">
    <property type="term" value="P:lipid oxidation"/>
    <property type="evidence" value="ECO:0007669"/>
    <property type="project" value="InterPro"/>
</dbReference>
<feature type="region of interest" description="Disordered" evidence="5">
    <location>
        <begin position="556"/>
        <end position="581"/>
    </location>
</feature>
<dbReference type="SUPFAM" id="SSF48484">
    <property type="entry name" value="Lipoxigenase"/>
    <property type="match status" value="1"/>
</dbReference>
<dbReference type="AlphaFoldDB" id="A0AAN6M7U7"/>
<feature type="region of interest" description="Disordered" evidence="5">
    <location>
        <begin position="770"/>
        <end position="839"/>
    </location>
</feature>
<dbReference type="PANTHER" id="PTHR11771">
    <property type="entry name" value="LIPOXYGENASE"/>
    <property type="match status" value="1"/>
</dbReference>
<keyword evidence="6" id="KW-0812">Transmembrane</keyword>
<protein>
    <recommendedName>
        <fullName evidence="1">Manganese lipoxygenase</fullName>
    </recommendedName>
</protein>
<keyword evidence="4" id="KW-0560">Oxidoreductase</keyword>
<keyword evidence="3" id="KW-0223">Dioxygenase</keyword>
<evidence type="ECO:0000259" key="8">
    <source>
        <dbReference type="PROSITE" id="PS51393"/>
    </source>
</evidence>
<dbReference type="GO" id="GO:0050584">
    <property type="term" value="F:linoleate 11-lipoxygenase activity"/>
    <property type="evidence" value="ECO:0007669"/>
    <property type="project" value="UniProtKB-ARBA"/>
</dbReference>
<evidence type="ECO:0000256" key="2">
    <source>
        <dbReference type="ARBA" id="ARBA00022723"/>
    </source>
</evidence>
<dbReference type="Pfam" id="PF00305">
    <property type="entry name" value="Lipoxygenase"/>
    <property type="match status" value="2"/>
</dbReference>
<evidence type="ECO:0000256" key="5">
    <source>
        <dbReference type="SAM" id="MobiDB-lite"/>
    </source>
</evidence>
<dbReference type="Gene3D" id="3.10.450.60">
    <property type="match status" value="1"/>
</dbReference>
<feature type="signal peptide" evidence="7">
    <location>
        <begin position="1"/>
        <end position="18"/>
    </location>
</feature>
<evidence type="ECO:0000313" key="9">
    <source>
        <dbReference type="EMBL" id="KAK3215941.1"/>
    </source>
</evidence>
<evidence type="ECO:0000256" key="3">
    <source>
        <dbReference type="ARBA" id="ARBA00022964"/>
    </source>
</evidence>
<gene>
    <name evidence="9" type="ORF">GRF29_8g1586185</name>
</gene>
<reference evidence="9 10" key="1">
    <citation type="submission" date="2021-02" db="EMBL/GenBank/DDBJ databases">
        <title>Genome assembly of Pseudopithomyces chartarum.</title>
        <authorList>
            <person name="Jauregui R."/>
            <person name="Singh J."/>
            <person name="Voisey C."/>
        </authorList>
    </citation>
    <scope>NUCLEOTIDE SEQUENCE [LARGE SCALE GENOMIC DNA]</scope>
    <source>
        <strain evidence="9 10">AGR01</strain>
    </source>
</reference>
<feature type="region of interest" description="Disordered" evidence="5">
    <location>
        <begin position="595"/>
        <end position="645"/>
    </location>
</feature>
<organism evidence="9 10">
    <name type="scientific">Pseudopithomyces chartarum</name>
    <dbReference type="NCBI Taxonomy" id="1892770"/>
    <lineage>
        <taxon>Eukaryota</taxon>
        <taxon>Fungi</taxon>
        <taxon>Dikarya</taxon>
        <taxon>Ascomycota</taxon>
        <taxon>Pezizomycotina</taxon>
        <taxon>Dothideomycetes</taxon>
        <taxon>Pleosporomycetidae</taxon>
        <taxon>Pleosporales</taxon>
        <taxon>Massarineae</taxon>
        <taxon>Didymosphaeriaceae</taxon>
        <taxon>Pseudopithomyces</taxon>
    </lineage>
</organism>
<dbReference type="PROSITE" id="PS51393">
    <property type="entry name" value="LIPOXYGENASE_3"/>
    <property type="match status" value="2"/>
</dbReference>
<comment type="caution">
    <text evidence="9">The sequence shown here is derived from an EMBL/GenBank/DDBJ whole genome shotgun (WGS) entry which is preliminary data.</text>
</comment>